<dbReference type="PANTHER" id="PTHR23176">
    <property type="entry name" value="RHO/RAC/CDC GTPASE-ACTIVATING PROTEIN"/>
    <property type="match status" value="1"/>
</dbReference>
<evidence type="ECO:0000313" key="5">
    <source>
        <dbReference type="Proteomes" id="UP000053890"/>
    </source>
</evidence>
<feature type="region of interest" description="Disordered" evidence="2">
    <location>
        <begin position="192"/>
        <end position="215"/>
    </location>
</feature>
<gene>
    <name evidence="4" type="ORF">RHOBADRAFT_51744</name>
</gene>
<dbReference type="PANTHER" id="PTHR23176:SF129">
    <property type="entry name" value="RHO GTPASE ACTIVATING PROTEIN AT 16F, ISOFORM E-RELATED"/>
    <property type="match status" value="1"/>
</dbReference>
<dbReference type="EMBL" id="KQ474075">
    <property type="protein sequence ID" value="KPV76748.1"/>
    <property type="molecule type" value="Genomic_DNA"/>
</dbReference>
<dbReference type="STRING" id="578459.A0A194S7P1"/>
<dbReference type="AlphaFoldDB" id="A0A194S7P1"/>
<dbReference type="Proteomes" id="UP000053890">
    <property type="component" value="Unassembled WGS sequence"/>
</dbReference>
<dbReference type="GeneID" id="28976443"/>
<organism evidence="4 5">
    <name type="scientific">Rhodotorula graminis (strain WP1)</name>
    <dbReference type="NCBI Taxonomy" id="578459"/>
    <lineage>
        <taxon>Eukaryota</taxon>
        <taxon>Fungi</taxon>
        <taxon>Dikarya</taxon>
        <taxon>Basidiomycota</taxon>
        <taxon>Pucciniomycotina</taxon>
        <taxon>Microbotryomycetes</taxon>
        <taxon>Sporidiobolales</taxon>
        <taxon>Sporidiobolaceae</taxon>
        <taxon>Rhodotorula</taxon>
    </lineage>
</organism>
<feature type="compositionally biased region" description="Low complexity" evidence="2">
    <location>
        <begin position="360"/>
        <end position="370"/>
    </location>
</feature>
<dbReference type="Pfam" id="PF00620">
    <property type="entry name" value="RhoGAP"/>
    <property type="match status" value="1"/>
</dbReference>
<keyword evidence="5" id="KW-1185">Reference proteome</keyword>
<feature type="compositionally biased region" description="Low complexity" evidence="2">
    <location>
        <begin position="309"/>
        <end position="333"/>
    </location>
</feature>
<evidence type="ECO:0000256" key="2">
    <source>
        <dbReference type="SAM" id="MobiDB-lite"/>
    </source>
</evidence>
<dbReference type="InterPro" id="IPR008936">
    <property type="entry name" value="Rho_GTPase_activation_prot"/>
</dbReference>
<sequence>MHRQYSRPASTHSDSDSDSAQEEGALEYRSLPSGFRRRASSFFQRRPHMDDDRLDEPQQPSSDDEPPRRPGMFSRRAREASRPSRSRAQSLSALDSPHLDSPYAHDDAYLDSAPPASVQPRPPSPPSPSELDTPFRLFAPTFSQRQLARLSRASQQAQERDEHKEKKERGRGNTRAEFKVAMGVLELVESQRKVRGRGRSASGARSLSRSGEHGGLEDVLDEVKTKGVLGAFEAVEEQVRHRASEAGEPAHPASAVAVDPVHHGTSGFTAVERQRLAEVGGAATLMGVVGAGLALYEHEKAVHQERVSSRSASRASSVGRAAASTTRPSSRPTGTELSTARPSAVPGPHAPLPPSTVSRPLLTPATAAPTAPATPYFSELTPTQHHLVQHAAAALLLKDKKRGTLHDDFEKAIGGIEHLVERLEESVRVGGRSGKGKRLKKLFGTPLPDVTKHEGVDSFHGANPHGTVRVPEFIDHCITALMQMDMTTEGIFRKSGNLRILSEIMHALDNSGGDDTVIDLAALDPITLADLLKRFLASLPHPVLTGHLFELFVACSHIKNVGLRRRALHLVICLMPRVNRDVFEVIGVFLVWLSQFAHIAVKVGNKMDLSAIATVMAPTLLRPAHRDAKPAEYPSMIAAVLSLLEEQQVLHAVPYELAQVLHLEVPHEQLHREGGSAGLVQHLARLL</sequence>
<dbReference type="Gene3D" id="1.10.555.10">
    <property type="entry name" value="Rho GTPase activation protein"/>
    <property type="match status" value="1"/>
</dbReference>
<feature type="compositionally biased region" description="Low complexity" evidence="2">
    <location>
        <begin position="199"/>
        <end position="209"/>
    </location>
</feature>
<feature type="domain" description="Rho-GAP" evidence="3">
    <location>
        <begin position="445"/>
        <end position="651"/>
    </location>
</feature>
<name>A0A194S7P1_RHOGW</name>
<dbReference type="InterPro" id="IPR000198">
    <property type="entry name" value="RhoGAP_dom"/>
</dbReference>
<dbReference type="OrthoDB" id="20689at2759"/>
<dbReference type="SUPFAM" id="SSF48350">
    <property type="entry name" value="GTPase activation domain, GAP"/>
    <property type="match status" value="1"/>
</dbReference>
<dbReference type="GO" id="GO:0005096">
    <property type="term" value="F:GTPase activator activity"/>
    <property type="evidence" value="ECO:0007669"/>
    <property type="project" value="UniProtKB-KW"/>
</dbReference>
<feature type="compositionally biased region" description="Basic and acidic residues" evidence="2">
    <location>
        <begin position="158"/>
        <end position="177"/>
    </location>
</feature>
<feature type="region of interest" description="Disordered" evidence="2">
    <location>
        <begin position="1"/>
        <end position="177"/>
    </location>
</feature>
<keyword evidence="1" id="KW-0343">GTPase activation</keyword>
<dbReference type="GO" id="GO:0005737">
    <property type="term" value="C:cytoplasm"/>
    <property type="evidence" value="ECO:0007669"/>
    <property type="project" value="TreeGrafter"/>
</dbReference>
<reference evidence="4 5" key="1">
    <citation type="journal article" date="2015" name="Front. Microbiol.">
        <title>Genome sequence of the plant growth promoting endophytic yeast Rhodotorula graminis WP1.</title>
        <authorList>
            <person name="Firrincieli A."/>
            <person name="Otillar R."/>
            <person name="Salamov A."/>
            <person name="Schmutz J."/>
            <person name="Khan Z."/>
            <person name="Redman R.S."/>
            <person name="Fleck N.D."/>
            <person name="Lindquist E."/>
            <person name="Grigoriev I.V."/>
            <person name="Doty S.L."/>
        </authorList>
    </citation>
    <scope>NUCLEOTIDE SEQUENCE [LARGE SCALE GENOMIC DNA]</scope>
    <source>
        <strain evidence="4 5">WP1</strain>
    </source>
</reference>
<feature type="compositionally biased region" description="Polar residues" evidence="2">
    <location>
        <begin position="141"/>
        <end position="157"/>
    </location>
</feature>
<dbReference type="SMART" id="SM00324">
    <property type="entry name" value="RhoGAP"/>
    <property type="match status" value="1"/>
</dbReference>
<dbReference type="RefSeq" id="XP_018272797.1">
    <property type="nucleotide sequence ID" value="XM_018415995.1"/>
</dbReference>
<dbReference type="InterPro" id="IPR050729">
    <property type="entry name" value="Rho-GAP"/>
</dbReference>
<dbReference type="GO" id="GO:0007165">
    <property type="term" value="P:signal transduction"/>
    <property type="evidence" value="ECO:0007669"/>
    <property type="project" value="InterPro"/>
</dbReference>
<dbReference type="OMA" id="VICLMPR"/>
<accession>A0A194S7P1</accession>
<dbReference type="PROSITE" id="PS50238">
    <property type="entry name" value="RHOGAP"/>
    <property type="match status" value="1"/>
</dbReference>
<feature type="region of interest" description="Disordered" evidence="2">
    <location>
        <begin position="305"/>
        <end position="370"/>
    </location>
</feature>
<feature type="compositionally biased region" description="Acidic residues" evidence="2">
    <location>
        <begin position="16"/>
        <end position="25"/>
    </location>
</feature>
<evidence type="ECO:0000313" key="4">
    <source>
        <dbReference type="EMBL" id="KPV76748.1"/>
    </source>
</evidence>
<proteinExistence type="predicted"/>
<protein>
    <recommendedName>
        <fullName evidence="3">Rho-GAP domain-containing protein</fullName>
    </recommendedName>
</protein>
<evidence type="ECO:0000259" key="3">
    <source>
        <dbReference type="PROSITE" id="PS50238"/>
    </source>
</evidence>
<evidence type="ECO:0000256" key="1">
    <source>
        <dbReference type="ARBA" id="ARBA00022468"/>
    </source>
</evidence>